<reference evidence="1 2" key="1">
    <citation type="submission" date="2018-05" db="EMBL/GenBank/DDBJ databases">
        <title>Genomic Encyclopedia of Type Strains, Phase III (KMG-III): the genomes of soil and plant-associated and newly described type strains.</title>
        <authorList>
            <person name="Whitman W."/>
        </authorList>
    </citation>
    <scope>NUCLEOTIDE SEQUENCE [LARGE SCALE GENOMIC DNA]</scope>
    <source>
        <strain evidence="1 2">CECT 5696</strain>
    </source>
</reference>
<evidence type="ECO:0000313" key="1">
    <source>
        <dbReference type="EMBL" id="PWW06295.1"/>
    </source>
</evidence>
<name>A0A2V2YZM8_9BACL</name>
<dbReference type="Proteomes" id="UP000246635">
    <property type="component" value="Unassembled WGS sequence"/>
</dbReference>
<protein>
    <submittedName>
        <fullName evidence="1">Uncharacterized protein</fullName>
    </submittedName>
</protein>
<dbReference type="EMBL" id="QGTQ01000003">
    <property type="protein sequence ID" value="PWW06295.1"/>
    <property type="molecule type" value="Genomic_DNA"/>
</dbReference>
<organism evidence="1 2">
    <name type="scientific">Paenibacillus cellulosilyticus</name>
    <dbReference type="NCBI Taxonomy" id="375489"/>
    <lineage>
        <taxon>Bacteria</taxon>
        <taxon>Bacillati</taxon>
        <taxon>Bacillota</taxon>
        <taxon>Bacilli</taxon>
        <taxon>Bacillales</taxon>
        <taxon>Paenibacillaceae</taxon>
        <taxon>Paenibacillus</taxon>
    </lineage>
</organism>
<dbReference type="RefSeq" id="WP_110042978.1">
    <property type="nucleotide sequence ID" value="NZ_CP054609.1"/>
</dbReference>
<proteinExistence type="predicted"/>
<sequence length="91" mass="10207">MPEYEKQFVMIQRAIQNCRVSIEVVAITTDNRFAAILNGVLRAFVVSQYCNASYTWHSSGGSIMDRGPLQSLPDEYKYVDDVVGGQMELAL</sequence>
<dbReference type="OrthoDB" id="2623748at2"/>
<evidence type="ECO:0000313" key="2">
    <source>
        <dbReference type="Proteomes" id="UP000246635"/>
    </source>
</evidence>
<comment type="caution">
    <text evidence="1">The sequence shown here is derived from an EMBL/GenBank/DDBJ whole genome shotgun (WGS) entry which is preliminary data.</text>
</comment>
<keyword evidence="2" id="KW-1185">Reference proteome</keyword>
<accession>A0A2V2YZM8</accession>
<dbReference type="AlphaFoldDB" id="A0A2V2YZM8"/>
<gene>
    <name evidence="1" type="ORF">DFQ01_103197</name>
</gene>